<dbReference type="SUPFAM" id="SSF56935">
    <property type="entry name" value="Porins"/>
    <property type="match status" value="1"/>
</dbReference>
<dbReference type="Proteomes" id="UP000184517">
    <property type="component" value="Unassembled WGS sequence"/>
</dbReference>
<keyword evidence="3" id="KW-1185">Reference proteome</keyword>
<evidence type="ECO:0000313" key="2">
    <source>
        <dbReference type="EMBL" id="SHE86566.1"/>
    </source>
</evidence>
<sequence length="326" mass="34404">MKKTILATAIVSSILSVSAAHAAPIFDANFELNTDAVDKETGDTTYDQNGRVELNAYSKHTAGDNFFAGKGTVLLNTDGEATVDDAFIQLGNSTWDFQLGRFEAINLFPLAKDTLIVHVSDDYVYQANKVRGRIGDGGGQIAFHYNANDALKFEVDTLYSDGDGDGTSTGDGDKTKAISGVRPSVTFVTSAATITAGFESVKYDEVGGTNVDLTGYAVTANFDVAAANVNVSAAFSKDDVTDKKISSFVANMVYGNFGLGVIGSNVDNKTGNDPSMLTTYIAYTVPLLDIENATVTFAGSYSTADDVAAGANDKTTAARVRFNYGF</sequence>
<dbReference type="RefSeq" id="WP_072838558.1">
    <property type="nucleotide sequence ID" value="NZ_FQVF01000004.1"/>
</dbReference>
<dbReference type="OrthoDB" id="5622860at2"/>
<name>A0A1M4WZ86_9GAMM</name>
<evidence type="ECO:0000313" key="3">
    <source>
        <dbReference type="Proteomes" id="UP000184517"/>
    </source>
</evidence>
<dbReference type="STRING" id="1122206.SAMN02745753_00927"/>
<organism evidence="2 3">
    <name type="scientific">Marinomonas polaris DSM 16579</name>
    <dbReference type="NCBI Taxonomy" id="1122206"/>
    <lineage>
        <taxon>Bacteria</taxon>
        <taxon>Pseudomonadati</taxon>
        <taxon>Pseudomonadota</taxon>
        <taxon>Gammaproteobacteria</taxon>
        <taxon>Oceanospirillales</taxon>
        <taxon>Oceanospirillaceae</taxon>
        <taxon>Marinomonas</taxon>
    </lineage>
</organism>
<dbReference type="EMBL" id="FQVF01000004">
    <property type="protein sequence ID" value="SHE86566.1"/>
    <property type="molecule type" value="Genomic_DNA"/>
</dbReference>
<dbReference type="AlphaFoldDB" id="A0A1M4WZ86"/>
<reference evidence="3" key="1">
    <citation type="submission" date="2016-11" db="EMBL/GenBank/DDBJ databases">
        <authorList>
            <person name="Varghese N."/>
            <person name="Submissions S."/>
        </authorList>
    </citation>
    <scope>NUCLEOTIDE SEQUENCE [LARGE SCALE GENOMIC DNA]</scope>
    <source>
        <strain evidence="3">DSM 16579</strain>
    </source>
</reference>
<gene>
    <name evidence="2" type="ORF">SAMN02745753_00927</name>
</gene>
<keyword evidence="1" id="KW-0732">Signal</keyword>
<protein>
    <submittedName>
        <fullName evidence="2">Raffinose porin</fullName>
    </submittedName>
</protein>
<accession>A0A1M4WZ86</accession>
<feature type="chain" id="PRO_5012815798" evidence="1">
    <location>
        <begin position="23"/>
        <end position="326"/>
    </location>
</feature>
<proteinExistence type="predicted"/>
<evidence type="ECO:0000256" key="1">
    <source>
        <dbReference type="SAM" id="SignalP"/>
    </source>
</evidence>
<feature type="signal peptide" evidence="1">
    <location>
        <begin position="1"/>
        <end position="22"/>
    </location>
</feature>